<protein>
    <submittedName>
        <fullName evidence="2">Uncharacterized protein</fullName>
    </submittedName>
</protein>
<dbReference type="AlphaFoldDB" id="A0A286RD23"/>
<sequence>MIPRQTKFAFAPPARHPDRQSIQQEVQPGDHRRPWFCKL</sequence>
<evidence type="ECO:0000313" key="2">
    <source>
        <dbReference type="EMBL" id="ASV73856.1"/>
    </source>
</evidence>
<dbReference type="Proteomes" id="UP000215086">
    <property type="component" value="Chromosome"/>
</dbReference>
<evidence type="ECO:0000256" key="1">
    <source>
        <dbReference type="SAM" id="MobiDB-lite"/>
    </source>
</evidence>
<proteinExistence type="predicted"/>
<dbReference type="KEGG" id="ttf:THTE_1254"/>
<reference evidence="2 3" key="1">
    <citation type="journal article" name="Front. Microbiol.">
        <title>Sugar Metabolism of the First Thermophilic Planctomycete Thermogutta terrifontis: Comparative Genomic and Transcriptomic Approaches.</title>
        <authorList>
            <person name="Elcheninov A.G."/>
            <person name="Menzel P."/>
            <person name="Gudbergsdottir S.R."/>
            <person name="Slesarev A.I."/>
            <person name="Kadnikov V.V."/>
            <person name="Krogh A."/>
            <person name="Bonch-Osmolovskaya E.A."/>
            <person name="Peng X."/>
            <person name="Kublanov I.V."/>
        </authorList>
    </citation>
    <scope>NUCLEOTIDE SEQUENCE [LARGE SCALE GENOMIC DNA]</scope>
    <source>
        <strain evidence="2 3">R1</strain>
    </source>
</reference>
<evidence type="ECO:0000313" key="3">
    <source>
        <dbReference type="Proteomes" id="UP000215086"/>
    </source>
</evidence>
<dbReference type="EMBL" id="CP018477">
    <property type="protein sequence ID" value="ASV73856.1"/>
    <property type="molecule type" value="Genomic_DNA"/>
</dbReference>
<organism evidence="2 3">
    <name type="scientific">Thermogutta terrifontis</name>
    <dbReference type="NCBI Taxonomy" id="1331910"/>
    <lineage>
        <taxon>Bacteria</taxon>
        <taxon>Pseudomonadati</taxon>
        <taxon>Planctomycetota</taxon>
        <taxon>Planctomycetia</taxon>
        <taxon>Pirellulales</taxon>
        <taxon>Thermoguttaceae</taxon>
        <taxon>Thermogutta</taxon>
    </lineage>
</organism>
<name>A0A286RD23_9BACT</name>
<keyword evidence="3" id="KW-1185">Reference proteome</keyword>
<gene>
    <name evidence="2" type="ORF">THTE_1254</name>
</gene>
<feature type="region of interest" description="Disordered" evidence="1">
    <location>
        <begin position="1"/>
        <end position="39"/>
    </location>
</feature>
<accession>A0A286RD23</accession>